<proteinExistence type="inferred from homology"/>
<evidence type="ECO:0000256" key="3">
    <source>
        <dbReference type="SAM" id="Phobius"/>
    </source>
</evidence>
<gene>
    <name evidence="5" type="ORF">D1610_14775</name>
</gene>
<comment type="similarity">
    <text evidence="1">Belongs to the bacterial sugar transferase family.</text>
</comment>
<sequence length="425" mass="47132">MARDIPGAVSRRSVLGSARFQLAVGWIVAALLPALVRFGFDPGSFARDAPAKLSIVGAMIGITIGIYLARRMGSFPGAQSLTYVIPAFLLSFGGVAFAFFVLRLPYSRGLIAACFILSVLTFFWIGVLLLRRQRVHLYMVPGGRVEHVKAISGVDCVPMAEPVVPLDRHSAIVADLHHDLDPAWERMLAVAALSGRPVYHFKQISESLTGRVQIEHLSENSFGSLVPNLAYHKLKRLADVALCLVLLPILALPMALVALAIRLDSPGPIFFRQERTGYGGVLFRVVKFRTMVNGGEVASRDAAITRDNDARITKLGRFLRKSRIDELPQLFNVLRGEMSWIGPRPEAVPLSRWYEAELPFYVYRHIVRPGITGWAQVNQGHVAELADVDVKLQYDFYYIKNFSAWLDLLIALRTVKIILSGFGAR</sequence>
<keyword evidence="3" id="KW-1133">Transmembrane helix</keyword>
<dbReference type="Proteomes" id="UP000266693">
    <property type="component" value="Unassembled WGS sequence"/>
</dbReference>
<evidence type="ECO:0000256" key="1">
    <source>
        <dbReference type="ARBA" id="ARBA00006464"/>
    </source>
</evidence>
<organism evidence="5 6">
    <name type="scientific">Sphingomonas gilva</name>
    <dbReference type="NCBI Taxonomy" id="2305907"/>
    <lineage>
        <taxon>Bacteria</taxon>
        <taxon>Pseudomonadati</taxon>
        <taxon>Pseudomonadota</taxon>
        <taxon>Alphaproteobacteria</taxon>
        <taxon>Sphingomonadales</taxon>
        <taxon>Sphingomonadaceae</taxon>
        <taxon>Sphingomonas</taxon>
    </lineage>
</organism>
<feature type="transmembrane region" description="Helical" evidence="3">
    <location>
        <begin position="110"/>
        <end position="130"/>
    </location>
</feature>
<evidence type="ECO:0000313" key="5">
    <source>
        <dbReference type="EMBL" id="RHW16654.1"/>
    </source>
</evidence>
<dbReference type="AlphaFoldDB" id="A0A396RK98"/>
<keyword evidence="2" id="KW-0270">Exopolysaccharide synthesis</keyword>
<comment type="caution">
    <text evidence="5">The sequence shown here is derived from an EMBL/GenBank/DDBJ whole genome shotgun (WGS) entry which is preliminary data.</text>
</comment>
<dbReference type="PANTHER" id="PTHR30576:SF0">
    <property type="entry name" value="UNDECAPRENYL-PHOSPHATE N-ACETYLGALACTOSAMINYL 1-PHOSPHATE TRANSFERASE-RELATED"/>
    <property type="match status" value="1"/>
</dbReference>
<feature type="domain" description="Bacterial sugar transferase" evidence="4">
    <location>
        <begin position="235"/>
        <end position="419"/>
    </location>
</feature>
<evidence type="ECO:0000256" key="2">
    <source>
        <dbReference type="ARBA" id="ARBA00023169"/>
    </source>
</evidence>
<dbReference type="GO" id="GO:0000271">
    <property type="term" value="P:polysaccharide biosynthetic process"/>
    <property type="evidence" value="ECO:0007669"/>
    <property type="project" value="UniProtKB-KW"/>
</dbReference>
<protein>
    <submittedName>
        <fullName evidence="5">Sugar transferase</fullName>
    </submittedName>
</protein>
<dbReference type="RefSeq" id="WP_118864966.1">
    <property type="nucleotide sequence ID" value="NZ_QWLV01000008.1"/>
</dbReference>
<feature type="transmembrane region" description="Helical" evidence="3">
    <location>
        <begin position="81"/>
        <end position="104"/>
    </location>
</feature>
<keyword evidence="5" id="KW-0808">Transferase</keyword>
<keyword evidence="3" id="KW-0472">Membrane</keyword>
<dbReference type="GO" id="GO:0016780">
    <property type="term" value="F:phosphotransferase activity, for other substituted phosphate groups"/>
    <property type="evidence" value="ECO:0007669"/>
    <property type="project" value="TreeGrafter"/>
</dbReference>
<feature type="transmembrane region" description="Helical" evidence="3">
    <location>
        <begin position="52"/>
        <end position="69"/>
    </location>
</feature>
<evidence type="ECO:0000259" key="4">
    <source>
        <dbReference type="Pfam" id="PF02397"/>
    </source>
</evidence>
<evidence type="ECO:0000313" key="6">
    <source>
        <dbReference type="Proteomes" id="UP000266693"/>
    </source>
</evidence>
<dbReference type="OrthoDB" id="9808602at2"/>
<accession>A0A396RK98</accession>
<dbReference type="EMBL" id="QWLV01000008">
    <property type="protein sequence ID" value="RHW16654.1"/>
    <property type="molecule type" value="Genomic_DNA"/>
</dbReference>
<dbReference type="InterPro" id="IPR003362">
    <property type="entry name" value="Bact_transf"/>
</dbReference>
<name>A0A396RK98_9SPHN</name>
<reference evidence="5 6" key="1">
    <citation type="submission" date="2018-08" db="EMBL/GenBank/DDBJ databases">
        <title>The multiple taxonomic identification of Sphingomonas gilva.</title>
        <authorList>
            <person name="Zhu D."/>
            <person name="Zheng S."/>
        </authorList>
    </citation>
    <scope>NUCLEOTIDE SEQUENCE [LARGE SCALE GENOMIC DNA]</scope>
    <source>
        <strain evidence="5 6">ZDH117</strain>
    </source>
</reference>
<keyword evidence="3" id="KW-0812">Transmembrane</keyword>
<feature type="transmembrane region" description="Helical" evidence="3">
    <location>
        <begin position="20"/>
        <end position="40"/>
    </location>
</feature>
<keyword evidence="6" id="KW-1185">Reference proteome</keyword>
<dbReference type="Pfam" id="PF02397">
    <property type="entry name" value="Bac_transf"/>
    <property type="match status" value="1"/>
</dbReference>
<dbReference type="PANTHER" id="PTHR30576">
    <property type="entry name" value="COLANIC BIOSYNTHESIS UDP-GLUCOSE LIPID CARRIER TRANSFERASE"/>
    <property type="match status" value="1"/>
</dbReference>
<feature type="transmembrane region" description="Helical" evidence="3">
    <location>
        <begin position="240"/>
        <end position="261"/>
    </location>
</feature>